<evidence type="ECO:0000313" key="3">
    <source>
        <dbReference type="Proteomes" id="UP000199317"/>
    </source>
</evidence>
<dbReference type="Proteomes" id="UP000199317">
    <property type="component" value="Unassembled WGS sequence"/>
</dbReference>
<evidence type="ECO:0000313" key="2">
    <source>
        <dbReference type="EMBL" id="SDP89611.1"/>
    </source>
</evidence>
<dbReference type="InterPro" id="IPR036005">
    <property type="entry name" value="Creatinase/aminopeptidase-like"/>
</dbReference>
<protein>
    <submittedName>
        <fullName evidence="2">Metallopeptidase family M24</fullName>
    </submittedName>
</protein>
<dbReference type="InterPro" id="IPR000994">
    <property type="entry name" value="Pept_M24"/>
</dbReference>
<accession>A0A1H0WGC7</accession>
<dbReference type="CDD" id="cd01066">
    <property type="entry name" value="APP_MetAP"/>
    <property type="match status" value="1"/>
</dbReference>
<dbReference type="AlphaFoldDB" id="A0A1H0WGC7"/>
<dbReference type="Pfam" id="PF00557">
    <property type="entry name" value="Peptidase_M24"/>
    <property type="match status" value="1"/>
</dbReference>
<reference evidence="3" key="1">
    <citation type="submission" date="2016-10" db="EMBL/GenBank/DDBJ databases">
        <authorList>
            <person name="Varghese N."/>
            <person name="Submissions S."/>
        </authorList>
    </citation>
    <scope>NUCLEOTIDE SEQUENCE [LARGE SCALE GENOMIC DNA]</scope>
    <source>
        <strain evidence="3">DSM 17101</strain>
    </source>
</reference>
<dbReference type="RefSeq" id="WP_225979213.1">
    <property type="nucleotide sequence ID" value="NZ_CP028290.1"/>
</dbReference>
<dbReference type="SUPFAM" id="SSF55920">
    <property type="entry name" value="Creatinase/aminopeptidase"/>
    <property type="match status" value="1"/>
</dbReference>
<feature type="domain" description="Peptidase M24" evidence="1">
    <location>
        <begin position="25"/>
        <end position="181"/>
    </location>
</feature>
<gene>
    <name evidence="2" type="ORF">SAMN04489708_13845</name>
</gene>
<organism evidence="2 3">
    <name type="scientific">Paracidovorax cattleyae</name>
    <dbReference type="NCBI Taxonomy" id="80868"/>
    <lineage>
        <taxon>Bacteria</taxon>
        <taxon>Pseudomonadati</taxon>
        <taxon>Pseudomonadota</taxon>
        <taxon>Betaproteobacteria</taxon>
        <taxon>Burkholderiales</taxon>
        <taxon>Comamonadaceae</taxon>
        <taxon>Paracidovorax</taxon>
    </lineage>
</organism>
<evidence type="ECO:0000259" key="1">
    <source>
        <dbReference type="Pfam" id="PF00557"/>
    </source>
</evidence>
<name>A0A1H0WGC7_9BURK</name>
<dbReference type="EMBL" id="FNJL01000038">
    <property type="protein sequence ID" value="SDP89611.1"/>
    <property type="molecule type" value="Genomic_DNA"/>
</dbReference>
<proteinExistence type="predicted"/>
<keyword evidence="3" id="KW-1185">Reference proteome</keyword>
<dbReference type="Gene3D" id="3.90.230.10">
    <property type="entry name" value="Creatinase/methionine aminopeptidase superfamily"/>
    <property type="match status" value="1"/>
</dbReference>
<sequence length="232" mass="26117">MTMTTDTIDVPDRRQATGTKFSLASMQYARDQSWQAVARMAEGIRPGMTEQQAQEHAKGVLQQMGMDRIWHPIIIRFGEATLATFRERTDPTRVLGDRDIFFVDIGPVWQAHEGDAGDTFVVGDDPEMHACAQAARALWHEVAGHWRHHKTSGQALYAYAAERAEAMGWRLNQDIKGHRVCDFPHAIYKAGNLGDFGLCPATGLWILEIQIAHPSRPFGAFYEDLLLEEEVQ</sequence>